<dbReference type="AlphaFoldDB" id="A0A240EH62"/>
<dbReference type="InterPro" id="IPR009778">
    <property type="entry name" value="ROF"/>
</dbReference>
<dbReference type="InterPro" id="IPR023534">
    <property type="entry name" value="Rof/RNase_P-like"/>
</dbReference>
<reference evidence="2" key="1">
    <citation type="submission" date="2016-06" db="EMBL/GenBank/DDBJ databases">
        <authorList>
            <person name="Rodrigo-Torres L."/>
            <person name="Arahal R.D."/>
            <person name="Lucena T."/>
        </authorList>
    </citation>
    <scope>NUCLEOTIDE SEQUENCE [LARGE SCALE GENOMIC DNA]</scope>
    <source>
        <strain evidence="2">CECT8203</strain>
    </source>
</reference>
<name>A0A240EH62_9VIBR</name>
<accession>A0A240EH62</accession>
<keyword evidence="2" id="KW-1185">Reference proteome</keyword>
<dbReference type="Proteomes" id="UP000219336">
    <property type="component" value="Unassembled WGS sequence"/>
</dbReference>
<dbReference type="Pfam" id="PF07073">
    <property type="entry name" value="ROF"/>
    <property type="match status" value="1"/>
</dbReference>
<sequence length="67" mass="7412">MYGYPVKLTTKVGQLLEGIAFDTARDDSGNECLKLKTKSTDILVVLDQIVKLETLVANPHFSVVVFK</sequence>
<evidence type="ECO:0000313" key="2">
    <source>
        <dbReference type="Proteomes" id="UP000219336"/>
    </source>
</evidence>
<dbReference type="InterPro" id="IPR038626">
    <property type="entry name" value="Rof-like_sf"/>
</dbReference>
<proteinExistence type="predicted"/>
<organism evidence="1 2">
    <name type="scientific">Vibrio thalassae</name>
    <dbReference type="NCBI Taxonomy" id="1243014"/>
    <lineage>
        <taxon>Bacteria</taxon>
        <taxon>Pseudomonadati</taxon>
        <taxon>Pseudomonadota</taxon>
        <taxon>Gammaproteobacteria</taxon>
        <taxon>Vibrionales</taxon>
        <taxon>Vibrionaceae</taxon>
        <taxon>Vibrio</taxon>
    </lineage>
</organism>
<protein>
    <submittedName>
        <fullName evidence="1">Uncharacterized protein</fullName>
    </submittedName>
</protein>
<dbReference type="EMBL" id="OANU01000020">
    <property type="protein sequence ID" value="SNX48038.1"/>
    <property type="molecule type" value="Genomic_DNA"/>
</dbReference>
<dbReference type="OrthoDB" id="5344363at2"/>
<gene>
    <name evidence="1" type="ORF">VTH8203_01654</name>
</gene>
<dbReference type="Gene3D" id="2.30.30.400">
    <property type="entry name" value="Rof-like"/>
    <property type="match status" value="1"/>
</dbReference>
<dbReference type="SUPFAM" id="SSF101744">
    <property type="entry name" value="Rof/RNase P subunit-like"/>
    <property type="match status" value="1"/>
</dbReference>
<evidence type="ECO:0000313" key="1">
    <source>
        <dbReference type="EMBL" id="SNX48038.1"/>
    </source>
</evidence>